<protein>
    <submittedName>
        <fullName evidence="1">Uncharacterized protein</fullName>
    </submittedName>
</protein>
<evidence type="ECO:0000313" key="2">
    <source>
        <dbReference type="Proteomes" id="UP001628281"/>
    </source>
</evidence>
<sequence length="149" mass="15966">MNTKPLNSDAIGHRSWTDAEFRIITTKGWVTVSGKARDFFGVHHDEAAGQHKLTHLPSGVSLGGAPAPEAPRRAATAVKNMWDWSFTDYSGQPPLESIMAIRIVLKSHGLTHPDNAPRWTGPEVVEQLAAAGPAGRSPLPSASATREAL</sequence>
<keyword evidence="2" id="KW-1185">Reference proteome</keyword>
<comment type="caution">
    <text evidence="1">The sequence shown here is derived from an EMBL/GenBank/DDBJ whole genome shotgun (WGS) entry which is preliminary data.</text>
</comment>
<dbReference type="EMBL" id="JBJLSN010000034">
    <property type="protein sequence ID" value="MFL7903605.1"/>
    <property type="molecule type" value="Genomic_DNA"/>
</dbReference>
<name>A0ABW8VB41_9PROT</name>
<organism evidence="1 2">
    <name type="scientific">Azospirillum argentinense</name>
    <dbReference type="NCBI Taxonomy" id="2970906"/>
    <lineage>
        <taxon>Bacteria</taxon>
        <taxon>Pseudomonadati</taxon>
        <taxon>Pseudomonadota</taxon>
        <taxon>Alphaproteobacteria</taxon>
        <taxon>Rhodospirillales</taxon>
        <taxon>Azospirillaceae</taxon>
        <taxon>Azospirillum</taxon>
    </lineage>
</organism>
<proteinExistence type="predicted"/>
<evidence type="ECO:0000313" key="1">
    <source>
        <dbReference type="EMBL" id="MFL7903605.1"/>
    </source>
</evidence>
<reference evidence="1 2" key="1">
    <citation type="submission" date="2024-11" db="EMBL/GenBank/DDBJ databases">
        <title>Draft genome sequences of two bacteria associated to sugarcane roots in Colombia.</title>
        <authorList>
            <person name="Pardo-Diaz S."/>
            <person name="Masmela-Mendoza J."/>
            <person name="Delgadillo-Duran P."/>
            <person name="Bautista E.J."/>
            <person name="Rojas-Tapias D.F."/>
        </authorList>
    </citation>
    <scope>NUCLEOTIDE SEQUENCE [LARGE SCALE GENOMIC DNA]</scope>
    <source>
        <strain evidence="1 2">Ap18</strain>
    </source>
</reference>
<accession>A0ABW8VB41</accession>
<gene>
    <name evidence="1" type="ORF">ACJ41P_20890</name>
</gene>
<dbReference type="RefSeq" id="WP_407824964.1">
    <property type="nucleotide sequence ID" value="NZ_JBJLSN010000034.1"/>
</dbReference>
<dbReference type="Proteomes" id="UP001628281">
    <property type="component" value="Unassembled WGS sequence"/>
</dbReference>